<keyword evidence="1" id="KW-1133">Transmembrane helix</keyword>
<dbReference type="Proteomes" id="UP000319483">
    <property type="component" value="Unassembled WGS sequence"/>
</dbReference>
<evidence type="ECO:0000313" key="3">
    <source>
        <dbReference type="EMBL" id="TSJ98063.1"/>
    </source>
</evidence>
<feature type="transmembrane region" description="Helical" evidence="1">
    <location>
        <begin position="54"/>
        <end position="75"/>
    </location>
</feature>
<feature type="domain" description="DUF6708" evidence="2">
    <location>
        <begin position="97"/>
        <end position="218"/>
    </location>
</feature>
<evidence type="ECO:0000259" key="2">
    <source>
        <dbReference type="Pfam" id="PF20455"/>
    </source>
</evidence>
<reference evidence="3 4" key="1">
    <citation type="submission" date="2019-07" db="EMBL/GenBank/DDBJ databases">
        <title>Gilliamella genomes.</title>
        <authorList>
            <person name="Zheng H."/>
        </authorList>
    </citation>
    <scope>NUCLEOTIDE SEQUENCE [LARGE SCALE GENOMIC DNA]</scope>
    <source>
        <strain evidence="3 4">W8127</strain>
    </source>
</reference>
<keyword evidence="1" id="KW-0472">Membrane</keyword>
<feature type="transmembrane region" description="Helical" evidence="1">
    <location>
        <begin position="87"/>
        <end position="113"/>
    </location>
</feature>
<comment type="caution">
    <text evidence="3">The sequence shown here is derived from an EMBL/GenBank/DDBJ whole genome shotgun (WGS) entry which is preliminary data.</text>
</comment>
<dbReference type="RefSeq" id="WP_144092559.1">
    <property type="nucleotide sequence ID" value="NZ_VMHM01000013.1"/>
</dbReference>
<protein>
    <recommendedName>
        <fullName evidence="2">DUF6708 domain-containing protein</fullName>
    </recommendedName>
</protein>
<dbReference type="InterPro" id="IPR046554">
    <property type="entry name" value="DUF6708"/>
</dbReference>
<evidence type="ECO:0000256" key="1">
    <source>
        <dbReference type="SAM" id="Phobius"/>
    </source>
</evidence>
<name>A0A556SAB1_9GAMM</name>
<proteinExistence type="predicted"/>
<sequence length="280" mass="32962">MAEFKLGYKHYPKDLAKFKPIDKDDDLTNLRFGNNTFIEIGRTDDQFGRTLEMIVKLSGCGVFIFALYAGIQLFLDINPYYIYSDGAFSLGVIIVSLLALFLCLMQLAKVIIWPADYPVRFNRKTGKVYVYEPMLSKRLYYFPLREIRKLYKPVIKVYDWQSIDGMVSRHGFFQQEIFAAVIDRQTDTLMDYFSLWDNANYIDKSEWRWLLCYMNGMEGMNYKGKIRGRFWLGRLFNCFAPEFNWPEGIDKASRAESLEELAKIEQEYDLVGKSFPYEQP</sequence>
<dbReference type="AlphaFoldDB" id="A0A556SAB1"/>
<dbReference type="EMBL" id="VMHM01000013">
    <property type="protein sequence ID" value="TSJ98063.1"/>
    <property type="molecule type" value="Genomic_DNA"/>
</dbReference>
<keyword evidence="1" id="KW-0812">Transmembrane</keyword>
<gene>
    <name evidence="3" type="ORF">FPQ15_10355</name>
</gene>
<organism evidence="3 4">
    <name type="scientific">Gilliamella apicola</name>
    <dbReference type="NCBI Taxonomy" id="1196095"/>
    <lineage>
        <taxon>Bacteria</taxon>
        <taxon>Pseudomonadati</taxon>
        <taxon>Pseudomonadota</taxon>
        <taxon>Gammaproteobacteria</taxon>
        <taxon>Orbales</taxon>
        <taxon>Orbaceae</taxon>
        <taxon>Gilliamella</taxon>
    </lineage>
</organism>
<accession>A0A556SAB1</accession>
<dbReference type="Pfam" id="PF20455">
    <property type="entry name" value="DUF6708"/>
    <property type="match status" value="1"/>
</dbReference>
<evidence type="ECO:0000313" key="4">
    <source>
        <dbReference type="Proteomes" id="UP000319483"/>
    </source>
</evidence>